<dbReference type="Gene3D" id="3.10.450.50">
    <property type="match status" value="1"/>
</dbReference>
<evidence type="ECO:0000313" key="2">
    <source>
        <dbReference type="EMBL" id="MBO8193442.1"/>
    </source>
</evidence>
<dbReference type="InterPro" id="IPR032710">
    <property type="entry name" value="NTF2-like_dom_sf"/>
</dbReference>
<accession>A0ABS3XDH6</accession>
<dbReference type="RefSeq" id="WP_209240515.1">
    <property type="nucleotide sequence ID" value="NZ_JADKMA010000082.1"/>
</dbReference>
<comment type="caution">
    <text evidence="2">The sequence shown here is derived from an EMBL/GenBank/DDBJ whole genome shotgun (WGS) entry which is preliminary data.</text>
</comment>
<feature type="domain" description="SnoaL-like" evidence="1">
    <location>
        <begin position="35"/>
        <end position="117"/>
    </location>
</feature>
<keyword evidence="3" id="KW-1185">Reference proteome</keyword>
<sequence length="134" mass="15267">MSPFDATDPQRFIADFLTGFHDELLSSDEDAEVIVDRYHTPDIVQIADGHRIDRAKLVAHTRPIRKRRPGLRVSVHEALTADDRLAARYTLHAKDPKRELDIEVCFFGRFTPDGRMRQAQMLTRTIPAETEAAA</sequence>
<dbReference type="Pfam" id="PF12680">
    <property type="entry name" value="SnoaL_2"/>
    <property type="match status" value="1"/>
</dbReference>
<protein>
    <submittedName>
        <fullName evidence="2">Nuclear transport factor 2 family protein</fullName>
    </submittedName>
</protein>
<gene>
    <name evidence="2" type="ORF">ITI46_17505</name>
</gene>
<dbReference type="SUPFAM" id="SSF54427">
    <property type="entry name" value="NTF2-like"/>
    <property type="match status" value="1"/>
</dbReference>
<dbReference type="EMBL" id="JADKMA010000082">
    <property type="protein sequence ID" value="MBO8193442.1"/>
    <property type="molecule type" value="Genomic_DNA"/>
</dbReference>
<organism evidence="2 3">
    <name type="scientific">Streptomyces oryzae</name>
    <dbReference type="NCBI Taxonomy" id="1434886"/>
    <lineage>
        <taxon>Bacteria</taxon>
        <taxon>Bacillati</taxon>
        <taxon>Actinomycetota</taxon>
        <taxon>Actinomycetes</taxon>
        <taxon>Kitasatosporales</taxon>
        <taxon>Streptomycetaceae</taxon>
        <taxon>Streptomyces</taxon>
    </lineage>
</organism>
<name>A0ABS3XDH6_9ACTN</name>
<dbReference type="Proteomes" id="UP001519064">
    <property type="component" value="Unassembled WGS sequence"/>
</dbReference>
<evidence type="ECO:0000313" key="3">
    <source>
        <dbReference type="Proteomes" id="UP001519064"/>
    </source>
</evidence>
<reference evidence="2 3" key="1">
    <citation type="submission" date="2020-11" db="EMBL/GenBank/DDBJ databases">
        <title>Streptomyces spirodelae sp. nov., isolated from duckweed.</title>
        <authorList>
            <person name="Saimee Y."/>
            <person name="Duangmal K."/>
        </authorList>
    </citation>
    <scope>NUCLEOTIDE SEQUENCE [LARGE SCALE GENOMIC DNA]</scope>
    <source>
        <strain evidence="2 3">S16-07</strain>
    </source>
</reference>
<dbReference type="InterPro" id="IPR037401">
    <property type="entry name" value="SnoaL-like"/>
</dbReference>
<proteinExistence type="predicted"/>
<evidence type="ECO:0000259" key="1">
    <source>
        <dbReference type="Pfam" id="PF12680"/>
    </source>
</evidence>